<comment type="caution">
    <text evidence="1">The sequence shown here is derived from an EMBL/GenBank/DDBJ whole genome shotgun (WGS) entry which is preliminary data.</text>
</comment>
<dbReference type="EMBL" id="MGAK01000008">
    <property type="protein sequence ID" value="OGK45010.1"/>
    <property type="molecule type" value="Genomic_DNA"/>
</dbReference>
<dbReference type="Proteomes" id="UP000179072">
    <property type="component" value="Unassembled WGS sequence"/>
</dbReference>
<sequence length="75" mass="8296">MSELPSIYDKGRQVPVGNEGFVFDYTELDFGTSGPEEPVAEMQEPVRESLLGRLTRAFHSAMLYLGSEQGQSALE</sequence>
<protein>
    <submittedName>
        <fullName evidence="1">Uncharacterized protein</fullName>
    </submittedName>
</protein>
<evidence type="ECO:0000313" key="2">
    <source>
        <dbReference type="Proteomes" id="UP000179072"/>
    </source>
</evidence>
<dbReference type="AlphaFoldDB" id="A0A1F7INT1"/>
<reference evidence="1 2" key="1">
    <citation type="journal article" date="2016" name="Nat. Commun.">
        <title>Thousands of microbial genomes shed light on interconnected biogeochemical processes in an aquifer system.</title>
        <authorList>
            <person name="Anantharaman K."/>
            <person name="Brown C.T."/>
            <person name="Hug L.A."/>
            <person name="Sharon I."/>
            <person name="Castelle C.J."/>
            <person name="Probst A.J."/>
            <person name="Thomas B.C."/>
            <person name="Singh A."/>
            <person name="Wilkins M.J."/>
            <person name="Karaoz U."/>
            <person name="Brodie E.L."/>
            <person name="Williams K.H."/>
            <person name="Hubbard S.S."/>
            <person name="Banfield J.F."/>
        </authorList>
    </citation>
    <scope>NUCLEOTIDE SEQUENCE [LARGE SCALE GENOMIC DNA]</scope>
</reference>
<organism evidence="1 2">
    <name type="scientific">Candidatus Roizmanbacteria bacterium RIFCSPLOWO2_01_FULL_38_11</name>
    <dbReference type="NCBI Taxonomy" id="1802060"/>
    <lineage>
        <taxon>Bacteria</taxon>
        <taxon>Candidatus Roizmaniibacteriota</taxon>
    </lineage>
</organism>
<gene>
    <name evidence="1" type="ORF">A2957_01105</name>
</gene>
<accession>A0A1F7INT1</accession>
<dbReference type="STRING" id="1802060.A2957_01105"/>
<proteinExistence type="predicted"/>
<name>A0A1F7INT1_9BACT</name>
<evidence type="ECO:0000313" key="1">
    <source>
        <dbReference type="EMBL" id="OGK45010.1"/>
    </source>
</evidence>